<protein>
    <submittedName>
        <fullName evidence="1">Uncharacterized protein</fullName>
    </submittedName>
</protein>
<dbReference type="Proteomes" id="UP000503462">
    <property type="component" value="Chromosome 2"/>
</dbReference>
<keyword evidence="2" id="KW-1185">Reference proteome</keyword>
<evidence type="ECO:0000313" key="1">
    <source>
        <dbReference type="EMBL" id="QIW98242.1"/>
    </source>
</evidence>
<reference evidence="1 2" key="1">
    <citation type="journal article" date="2016" name="Sci. Rep.">
        <title>Peltaster fructicola genome reveals evolution from an invasive phytopathogen to an ectophytic parasite.</title>
        <authorList>
            <person name="Xu C."/>
            <person name="Chen H."/>
            <person name="Gleason M.L."/>
            <person name="Xu J.R."/>
            <person name="Liu H."/>
            <person name="Zhang R."/>
            <person name="Sun G."/>
        </authorList>
    </citation>
    <scope>NUCLEOTIDE SEQUENCE [LARGE SCALE GENOMIC DNA]</scope>
    <source>
        <strain evidence="1 2">LNHT1506</strain>
    </source>
</reference>
<dbReference type="OrthoDB" id="3648519at2759"/>
<accession>A0A6H0XU41</accession>
<dbReference type="EMBL" id="CP051140">
    <property type="protein sequence ID" value="QIW98242.1"/>
    <property type="molecule type" value="Genomic_DNA"/>
</dbReference>
<evidence type="ECO:0000313" key="2">
    <source>
        <dbReference type="Proteomes" id="UP000503462"/>
    </source>
</evidence>
<name>A0A6H0XU41_9PEZI</name>
<organism evidence="1 2">
    <name type="scientific">Peltaster fructicola</name>
    <dbReference type="NCBI Taxonomy" id="286661"/>
    <lineage>
        <taxon>Eukaryota</taxon>
        <taxon>Fungi</taxon>
        <taxon>Dikarya</taxon>
        <taxon>Ascomycota</taxon>
        <taxon>Pezizomycotina</taxon>
        <taxon>Dothideomycetes</taxon>
        <taxon>Dothideomycetes incertae sedis</taxon>
        <taxon>Peltaster</taxon>
    </lineage>
</organism>
<dbReference type="AlphaFoldDB" id="A0A6H0XU41"/>
<gene>
    <name evidence="1" type="ORF">AMS68_003760</name>
</gene>
<sequence length="68" mass="7509">MIIWEECGHHIVRHELCTAARSRDPPTACKLAHEPIATDVPASHGLCPRVDKHGNLAGDLPPDRAHMR</sequence>
<proteinExistence type="predicted"/>